<organism evidence="4">
    <name type="scientific">Taenia asiatica</name>
    <name type="common">Asian tapeworm</name>
    <dbReference type="NCBI Taxonomy" id="60517"/>
    <lineage>
        <taxon>Eukaryota</taxon>
        <taxon>Metazoa</taxon>
        <taxon>Spiralia</taxon>
        <taxon>Lophotrochozoa</taxon>
        <taxon>Platyhelminthes</taxon>
        <taxon>Cestoda</taxon>
        <taxon>Eucestoda</taxon>
        <taxon>Cyclophyllidea</taxon>
        <taxon>Taeniidae</taxon>
        <taxon>Taenia</taxon>
    </lineage>
</organism>
<evidence type="ECO:0000313" key="4">
    <source>
        <dbReference type="WBParaSite" id="TASK_0000239001-mRNA-1"/>
    </source>
</evidence>
<feature type="region of interest" description="Disordered" evidence="1">
    <location>
        <begin position="28"/>
        <end position="50"/>
    </location>
</feature>
<evidence type="ECO:0000313" key="3">
    <source>
        <dbReference type="Proteomes" id="UP000282613"/>
    </source>
</evidence>
<dbReference type="EMBL" id="UYRS01001571">
    <property type="protein sequence ID" value="VDK25054.1"/>
    <property type="molecule type" value="Genomic_DNA"/>
</dbReference>
<protein>
    <submittedName>
        <fullName evidence="2 4">Uncharacterized protein</fullName>
    </submittedName>
</protein>
<evidence type="ECO:0000256" key="1">
    <source>
        <dbReference type="SAM" id="MobiDB-lite"/>
    </source>
</evidence>
<name>A0A0R3VY96_TAEAS</name>
<dbReference type="AlphaFoldDB" id="A0A0R3VY96"/>
<gene>
    <name evidence="2" type="ORF">TASK_LOCUS2391</name>
</gene>
<dbReference type="Proteomes" id="UP000282613">
    <property type="component" value="Unassembled WGS sequence"/>
</dbReference>
<proteinExistence type="predicted"/>
<reference evidence="2 3" key="2">
    <citation type="submission" date="2018-11" db="EMBL/GenBank/DDBJ databases">
        <authorList>
            <consortium name="Pathogen Informatics"/>
        </authorList>
    </citation>
    <scope>NUCLEOTIDE SEQUENCE [LARGE SCALE GENOMIC DNA]</scope>
</reference>
<dbReference type="WBParaSite" id="TASK_0000239001-mRNA-1">
    <property type="protein sequence ID" value="TASK_0000239001-mRNA-1"/>
    <property type="gene ID" value="TASK_0000239001"/>
</dbReference>
<sequence>MHVSKADASATETSSGVMDEVIYNAATVDTSMPRVGGDSDSSISNGADSEGKCSPLDCLDTVLSDGQGVKSEEEIHKLMQEEEEEEEELGMRWGKWHGRWGDGWVLEEFDSRTLGRRNFLPNAPPFLLLLPPNHLLAPCIPFHFSNLDHHASYAMPCYAMPRASPRSAARS</sequence>
<keyword evidence="3" id="KW-1185">Reference proteome</keyword>
<evidence type="ECO:0000313" key="2">
    <source>
        <dbReference type="EMBL" id="VDK25054.1"/>
    </source>
</evidence>
<reference evidence="4" key="1">
    <citation type="submission" date="2017-02" db="UniProtKB">
        <authorList>
            <consortium name="WormBaseParasite"/>
        </authorList>
    </citation>
    <scope>IDENTIFICATION</scope>
</reference>
<accession>A0A0R3VY96</accession>